<gene>
    <name evidence="2" type="ORF">SAMN06264346_102171</name>
</gene>
<dbReference type="InterPro" id="IPR027417">
    <property type="entry name" value="P-loop_NTPase"/>
</dbReference>
<dbReference type="Pfam" id="PF13175">
    <property type="entry name" value="AAA_15"/>
    <property type="match status" value="1"/>
</dbReference>
<organism evidence="2 3">
    <name type="scientific">Chryseobacterium profundimaris</name>
    <dbReference type="NCBI Taxonomy" id="1387275"/>
    <lineage>
        <taxon>Bacteria</taxon>
        <taxon>Pseudomonadati</taxon>
        <taxon>Bacteroidota</taxon>
        <taxon>Flavobacteriia</taxon>
        <taxon>Flavobacteriales</taxon>
        <taxon>Weeksellaceae</taxon>
        <taxon>Chryseobacterium group</taxon>
        <taxon>Chryseobacterium</taxon>
    </lineage>
</organism>
<accession>A0ABY1NHQ6</accession>
<dbReference type="SUPFAM" id="SSF52540">
    <property type="entry name" value="P-loop containing nucleoside triphosphate hydrolases"/>
    <property type="match status" value="1"/>
</dbReference>
<sequence>MIENLSLTNYKAFEKESLDIKPITILLGTNSSGKSSIIQFLLMLKQTINNVNDYESALKLNGKFVNLGEIENIFRNKNTNKNLRFSLQFSISQKSFFISDLNFLKRSIENDIIDLYYRFIQVEERYNTIINHNRHLFLKNPKTIDTNDIHIIIKEIKRLKKKFSNENLYLLLEKNKLPSKTISKNIRFQKEEIKELLDKNITEIEDSYFFIDNIIKSINGDIIIEYEIRHNKKSDLLEVVELSWKNNNQLLLKFIIKYNKGHKKYILESDLIENKILEKYRVEFGKSIKFEKLSILPSSNTPINQIFRRKYFTKNFFCNNIFNIFSFLNRILSNDFSLDKINYISPLRAFPKRYYFLDESNISNSLDSIDGDSITQTLKKYSNLVSKVNLWFEKFGLSVGVEDVKEVIHRLKINQNGLSLDITDVGFGISQVLPIIVQGFLSKQDSLTIIEQPEIHLHPMMQSELADLFIDIVTDKALNKKLIIETHSESLLKRLRRRIAEGKIHTNDVAIYFIQGSKKKSLSAKIQKLEISERGAFDWPTEFYSTDLEDTTEFLKYQL</sequence>
<dbReference type="PANTHER" id="PTHR43581:SF2">
    <property type="entry name" value="EXCINUCLEASE ATPASE SUBUNIT"/>
    <property type="match status" value="1"/>
</dbReference>
<dbReference type="InterPro" id="IPR041685">
    <property type="entry name" value="AAA_GajA/Old/RecF-like"/>
</dbReference>
<dbReference type="Gene3D" id="3.40.50.300">
    <property type="entry name" value="P-loop containing nucleotide triphosphate hydrolases"/>
    <property type="match status" value="1"/>
</dbReference>
<proteinExistence type="predicted"/>
<evidence type="ECO:0000259" key="1">
    <source>
        <dbReference type="Pfam" id="PF13175"/>
    </source>
</evidence>
<comment type="caution">
    <text evidence="2">The sequence shown here is derived from an EMBL/GenBank/DDBJ whole genome shotgun (WGS) entry which is preliminary data.</text>
</comment>
<protein>
    <submittedName>
        <fullName evidence="2">AAA ATPase domain-containing protein</fullName>
    </submittedName>
</protein>
<reference evidence="2 3" key="1">
    <citation type="submission" date="2017-05" db="EMBL/GenBank/DDBJ databases">
        <authorList>
            <person name="Varghese N."/>
            <person name="Submissions S."/>
        </authorList>
    </citation>
    <scope>NUCLEOTIDE SEQUENCE [LARGE SCALE GENOMIC DNA]</scope>
    <source>
        <strain evidence="2 3">DSM 28214</strain>
    </source>
</reference>
<evidence type="ECO:0000313" key="2">
    <source>
        <dbReference type="EMBL" id="SMP10163.1"/>
    </source>
</evidence>
<dbReference type="EMBL" id="FXTZ01000002">
    <property type="protein sequence ID" value="SMP10163.1"/>
    <property type="molecule type" value="Genomic_DNA"/>
</dbReference>
<evidence type="ECO:0000313" key="3">
    <source>
        <dbReference type="Proteomes" id="UP001157960"/>
    </source>
</evidence>
<keyword evidence="3" id="KW-1185">Reference proteome</keyword>
<dbReference type="PANTHER" id="PTHR43581">
    <property type="entry name" value="ATP/GTP PHOSPHATASE"/>
    <property type="match status" value="1"/>
</dbReference>
<dbReference type="Proteomes" id="UP001157960">
    <property type="component" value="Unassembled WGS sequence"/>
</dbReference>
<dbReference type="RefSeq" id="WP_283421225.1">
    <property type="nucleotide sequence ID" value="NZ_FXTZ01000002.1"/>
</dbReference>
<feature type="domain" description="Endonuclease GajA/Old nuclease/RecF-like AAA" evidence="1">
    <location>
        <begin position="1"/>
        <end position="491"/>
    </location>
</feature>
<name>A0ABY1NHQ6_9FLAO</name>
<dbReference type="InterPro" id="IPR051396">
    <property type="entry name" value="Bact_Antivir_Def_Nuclease"/>
</dbReference>